<evidence type="ECO:0000313" key="12">
    <source>
        <dbReference type="Proteomes" id="UP000525078"/>
    </source>
</evidence>
<comment type="caution">
    <text evidence="11">The sequence shown here is derived from an EMBL/GenBank/DDBJ whole genome shotgun (WGS) entry which is preliminary data.</text>
</comment>
<dbReference type="Pfam" id="PF00583">
    <property type="entry name" value="Acetyltransf_1"/>
    <property type="match status" value="1"/>
</dbReference>
<dbReference type="Pfam" id="PF13839">
    <property type="entry name" value="PC-Esterase"/>
    <property type="match status" value="1"/>
</dbReference>
<accession>A0A7J6ECF7</accession>
<reference evidence="11 12" key="1">
    <citation type="journal article" date="2020" name="bioRxiv">
        <title>Sequence and annotation of 42 cannabis genomes reveals extensive copy number variation in cannabinoid synthesis and pathogen resistance genes.</title>
        <authorList>
            <person name="Mckernan K.J."/>
            <person name="Helbert Y."/>
            <person name="Kane L.T."/>
            <person name="Ebling H."/>
            <person name="Zhang L."/>
            <person name="Liu B."/>
            <person name="Eaton Z."/>
            <person name="Mclaughlin S."/>
            <person name="Kingan S."/>
            <person name="Baybayan P."/>
            <person name="Concepcion G."/>
            <person name="Jordan M."/>
            <person name="Riva A."/>
            <person name="Barbazuk W."/>
            <person name="Harkins T."/>
        </authorList>
    </citation>
    <scope>NUCLEOTIDE SEQUENCE [LARGE SCALE GENOMIC DNA]</scope>
    <source>
        <strain evidence="12">cv. Jamaican Lion 4</strain>
        <tissue evidence="11">Leaf</tissue>
    </source>
</reference>
<comment type="subcellular location">
    <subcellularLocation>
        <location evidence="1">Membrane</location>
        <topology evidence="1">Single-pass membrane protein</topology>
    </subcellularLocation>
</comment>
<feature type="region of interest" description="Disordered" evidence="7">
    <location>
        <begin position="661"/>
        <end position="700"/>
    </location>
</feature>
<organism evidence="11 12">
    <name type="scientific">Cannabis sativa</name>
    <name type="common">Hemp</name>
    <name type="synonym">Marijuana</name>
    <dbReference type="NCBI Taxonomy" id="3483"/>
    <lineage>
        <taxon>Eukaryota</taxon>
        <taxon>Viridiplantae</taxon>
        <taxon>Streptophyta</taxon>
        <taxon>Embryophyta</taxon>
        <taxon>Tracheophyta</taxon>
        <taxon>Spermatophyta</taxon>
        <taxon>Magnoliopsida</taxon>
        <taxon>eudicotyledons</taxon>
        <taxon>Gunneridae</taxon>
        <taxon>Pentapetalae</taxon>
        <taxon>rosids</taxon>
        <taxon>fabids</taxon>
        <taxon>Rosales</taxon>
        <taxon>Cannabaceae</taxon>
        <taxon>Cannabis</taxon>
    </lineage>
</organism>
<feature type="region of interest" description="Disordered" evidence="7">
    <location>
        <begin position="533"/>
        <end position="558"/>
    </location>
</feature>
<feature type="domain" description="Trichome birefringence-like C-terminal" evidence="9">
    <location>
        <begin position="135"/>
        <end position="425"/>
    </location>
</feature>
<evidence type="ECO:0000256" key="2">
    <source>
        <dbReference type="ARBA" id="ARBA00007727"/>
    </source>
</evidence>
<evidence type="ECO:0000259" key="10">
    <source>
        <dbReference type="Pfam" id="PF14416"/>
    </source>
</evidence>
<evidence type="ECO:0000313" key="11">
    <source>
        <dbReference type="EMBL" id="KAF4355470.1"/>
    </source>
</evidence>
<evidence type="ECO:0000256" key="3">
    <source>
        <dbReference type="ARBA" id="ARBA00022692"/>
    </source>
</evidence>
<sequence>MGTIINPFKDQYHSSQSFLTKKLLPWTIYCILPIAVFRLYFYPLNLPLSSIDQFPNSTPITIKPSLSPPSQGNEGTLNATSSCDYTSGKWVPDKQGPLYNGTSCGTIKQGQNCISHGRPDLGFLQWRWKPNQCSIPRFNPNTFLQLIQNKHIAFVGDSMARNQLESLLCMLSTVSTPNLIYKNGEDNKFRRWNFPSHNANLSIYWSPFLVQGVEKSNNGPNHNKLYLNRVDEKWGSELGTIDQVVLSIGHWFLHPAVYYDQDSVIGCHYCPGLNHTEIGFYDVLRKALKTTLNAIMKKSEEAKGKRIDVVLTTFSPSHFEGEWDKAGACPKTEPELEEKLVEGMNGEMRNIEVEEVGFAKEKSDKGFRVEALDVTKLSLMRPDGHPGPYMYPFPFANGVTERVQNDCVHWCLPGPIDTWNEILLEVMKKWNLDCELILDIQLSSTVVHDGQCWKNETLVQSSPFHRNILFIPTPMATPATLSLSFSLDPQHHLPHHYCCATHFKPHQTLLFNSTTPLPKYPLLFHPKSDRYIVKSSSSSSPPSPSSTTAPEPDPEPASPYFLDTLGTGRFLTNEELDKLKFLDGFSYSQELESGVLCVRVMRAEEMDMTISLLAESFAESMAMASAYDTLLKFFIKQYLMERRSLMPHAVTLVGFFRKKKQQEEDDEEEEEELAGTVEVSFDKRGANTSPPTPTPPKNSPYICNMTVKHQLRRRGIGWHLLKASEELISKMSSTRDVYLHCRMIDEAPFNMYIKAGYHVVKTDTILILLMLQRRKHLMCKKLPVVTISEESSDEECKGCS</sequence>
<keyword evidence="5" id="KW-1133">Transmembrane helix</keyword>
<feature type="domain" description="Trichome birefringence-like N-terminal" evidence="10">
    <location>
        <begin position="82"/>
        <end position="134"/>
    </location>
</feature>
<dbReference type="Proteomes" id="UP000525078">
    <property type="component" value="Unassembled WGS sequence"/>
</dbReference>
<dbReference type="Gene3D" id="3.40.630.30">
    <property type="match status" value="1"/>
</dbReference>
<evidence type="ECO:0008006" key="13">
    <source>
        <dbReference type="Google" id="ProtNLM"/>
    </source>
</evidence>
<name>A0A7J6ECF7_CANSA</name>
<evidence type="ECO:0000256" key="6">
    <source>
        <dbReference type="ARBA" id="ARBA00023136"/>
    </source>
</evidence>
<feature type="domain" description="N-acetyltransferase" evidence="8">
    <location>
        <begin position="668"/>
        <end position="757"/>
    </location>
</feature>
<evidence type="ECO:0000256" key="4">
    <source>
        <dbReference type="ARBA" id="ARBA00022968"/>
    </source>
</evidence>
<evidence type="ECO:0000259" key="9">
    <source>
        <dbReference type="Pfam" id="PF13839"/>
    </source>
</evidence>
<dbReference type="GO" id="GO:0016747">
    <property type="term" value="F:acyltransferase activity, transferring groups other than amino-acyl groups"/>
    <property type="evidence" value="ECO:0007669"/>
    <property type="project" value="InterPro"/>
</dbReference>
<dbReference type="InterPro" id="IPR000182">
    <property type="entry name" value="GNAT_dom"/>
</dbReference>
<dbReference type="SUPFAM" id="SSF55729">
    <property type="entry name" value="Acyl-CoA N-acyltransferases (Nat)"/>
    <property type="match status" value="1"/>
</dbReference>
<dbReference type="InterPro" id="IPR025846">
    <property type="entry name" value="TBL_N"/>
</dbReference>
<keyword evidence="3" id="KW-0812">Transmembrane</keyword>
<gene>
    <name evidence="11" type="ORF">F8388_015224</name>
</gene>
<evidence type="ECO:0000256" key="7">
    <source>
        <dbReference type="SAM" id="MobiDB-lite"/>
    </source>
</evidence>
<keyword evidence="4" id="KW-0735">Signal-anchor</keyword>
<dbReference type="AlphaFoldDB" id="A0A7J6ECF7"/>
<evidence type="ECO:0000256" key="1">
    <source>
        <dbReference type="ARBA" id="ARBA00004167"/>
    </source>
</evidence>
<proteinExistence type="inferred from homology"/>
<dbReference type="InterPro" id="IPR016181">
    <property type="entry name" value="Acyl_CoA_acyltransferase"/>
</dbReference>
<protein>
    <recommendedName>
        <fullName evidence="13">Trichome birefringence-like N-terminal domain-containing protein</fullName>
    </recommendedName>
</protein>
<keyword evidence="6" id="KW-0472">Membrane</keyword>
<dbReference type="EMBL" id="JAATIP010000265">
    <property type="protein sequence ID" value="KAF4355470.1"/>
    <property type="molecule type" value="Genomic_DNA"/>
</dbReference>
<feature type="compositionally biased region" description="Acidic residues" evidence="7">
    <location>
        <begin position="663"/>
        <end position="673"/>
    </location>
</feature>
<dbReference type="Pfam" id="PF14416">
    <property type="entry name" value="PMR5N"/>
    <property type="match status" value="1"/>
</dbReference>
<dbReference type="GO" id="GO:0016020">
    <property type="term" value="C:membrane"/>
    <property type="evidence" value="ECO:0007669"/>
    <property type="project" value="UniProtKB-SubCell"/>
</dbReference>
<comment type="similarity">
    <text evidence="2">Belongs to the PC-esterase family. TBL subfamily.</text>
</comment>
<evidence type="ECO:0000259" key="8">
    <source>
        <dbReference type="Pfam" id="PF00583"/>
    </source>
</evidence>
<dbReference type="PANTHER" id="PTHR47489">
    <property type="entry name" value="ACYL-COA N-ACYLTRANSFERASES (NAT) SUPERFAMILY PROTEIN"/>
    <property type="match status" value="1"/>
</dbReference>
<dbReference type="InterPro" id="IPR026057">
    <property type="entry name" value="TBL_C"/>
</dbReference>
<dbReference type="PANTHER" id="PTHR47489:SF2">
    <property type="entry name" value="GCN5-RELATED N-ACETYLTRANSFERASE 5, CHLOROPLASTIC"/>
    <property type="match status" value="1"/>
</dbReference>
<evidence type="ECO:0000256" key="5">
    <source>
        <dbReference type="ARBA" id="ARBA00022989"/>
    </source>
</evidence>
<feature type="compositionally biased region" description="Low complexity" evidence="7">
    <location>
        <begin position="535"/>
        <end position="550"/>
    </location>
</feature>